<reference evidence="5" key="1">
    <citation type="submission" date="2016-11" db="EMBL/GenBank/DDBJ databases">
        <authorList>
            <person name="Varghese N."/>
            <person name="Submissions S."/>
        </authorList>
    </citation>
    <scope>NUCLEOTIDE SEQUENCE [LARGE SCALE GENOMIC DNA]</scope>
    <source>
        <strain evidence="5">DSM 18829</strain>
    </source>
</reference>
<dbReference type="SUPFAM" id="SSF69279">
    <property type="entry name" value="Phage tail proteins"/>
    <property type="match status" value="1"/>
</dbReference>
<feature type="compositionally biased region" description="Basic and acidic residues" evidence="1">
    <location>
        <begin position="570"/>
        <end position="579"/>
    </location>
</feature>
<evidence type="ECO:0000256" key="1">
    <source>
        <dbReference type="SAM" id="MobiDB-lite"/>
    </source>
</evidence>
<dbReference type="Proteomes" id="UP000184488">
    <property type="component" value="Unassembled WGS sequence"/>
</dbReference>
<dbReference type="InterPro" id="IPR037026">
    <property type="entry name" value="Vgr_OB-fold_dom_sf"/>
</dbReference>
<keyword evidence="5" id="KW-1185">Reference proteome</keyword>
<dbReference type="RefSeq" id="WP_084127169.1">
    <property type="nucleotide sequence ID" value="NZ_FQZI01000003.1"/>
</dbReference>
<sequence length="611" mass="67747">MSTVNSLIKKVTDAMVDKVSIQIGSFSQPVVYYNLVINQQLLGHHSFSFTWRIGDVVMDFKSQADFIKKYMGAKVVITLKDAARGENVYFKGIISEMEVLDNDGASKGFQIVGKSPTILLDEIKQSQTHFSSMLNEIVHKIDESIVKGVLTGMDINPKCQTVLPYIVQYNETDFQFLKRLAVQYGEWMFYDGDYLRFGELKTSKAALENGVNLHHFKVTSRLQSQKVSYKGYDYNIASEISSQNLEPQNNTQSYISQNAQQASSSVFDRSNINHSFASNANDSQDIKRIQELNQQAIEANVLTYSGLSKIPLQIGGMFSVSKDGISGDFIATGVQHYSKGFGHYECQFESIPRDVKVPPYTNPLVYPKAETQGAVVTDNNDPQGMGRVRVQFFWGHESDWTRLVTPHAGSGKGFYFIPEIGEEVFVSFEGGNPEKPFIIGTQYNGQEISGYNTAGNDQKVIHTRSGTKMIFNDAQGSIFIEDPSGNTWLMDGQGNISVNAPNDMNITVGKNFNINVGNNMTTSVGVNMNETVGVDRMSTVGMMSNTFVGGNSTLSVTGNMMEFIQGNLDSHSEKQRQESSMKGIQITSDDVIAKNSNKEVQNNSAEKSKSY</sequence>
<dbReference type="SUPFAM" id="SSF69349">
    <property type="entry name" value="Phage fibre proteins"/>
    <property type="match status" value="1"/>
</dbReference>
<evidence type="ECO:0000259" key="2">
    <source>
        <dbReference type="Pfam" id="PF04717"/>
    </source>
</evidence>
<dbReference type="AlphaFoldDB" id="A0A1M6ER32"/>
<dbReference type="Pfam" id="PF22178">
    <property type="entry name" value="Gp5_trimer_C"/>
    <property type="match status" value="1"/>
</dbReference>
<accession>A0A1M6ER32</accession>
<dbReference type="InterPro" id="IPR006531">
    <property type="entry name" value="Gp5/Vgr_OB"/>
</dbReference>
<dbReference type="Pfam" id="PF04717">
    <property type="entry name" value="Phage_base_V"/>
    <property type="match status" value="1"/>
</dbReference>
<feature type="domain" description="Gp5/Type VI secretion system Vgr protein OB-fold" evidence="2">
    <location>
        <begin position="374"/>
        <end position="443"/>
    </location>
</feature>
<dbReference type="Pfam" id="PF05954">
    <property type="entry name" value="Phage_GPD"/>
    <property type="match status" value="1"/>
</dbReference>
<dbReference type="Gene3D" id="4.10.220.110">
    <property type="match status" value="1"/>
</dbReference>
<name>A0A1M6ER32_9FLAO</name>
<evidence type="ECO:0000259" key="3">
    <source>
        <dbReference type="Pfam" id="PF22178"/>
    </source>
</evidence>
<dbReference type="Gene3D" id="2.30.110.50">
    <property type="match status" value="1"/>
</dbReference>
<gene>
    <name evidence="4" type="ORF">SAMN05444363_1913</name>
</gene>
<feature type="compositionally biased region" description="Polar residues" evidence="1">
    <location>
        <begin position="580"/>
        <end position="605"/>
    </location>
</feature>
<organism evidence="4 5">
    <name type="scientific">Flavobacterium terrae</name>
    <dbReference type="NCBI Taxonomy" id="415425"/>
    <lineage>
        <taxon>Bacteria</taxon>
        <taxon>Pseudomonadati</taxon>
        <taxon>Bacteroidota</taxon>
        <taxon>Flavobacteriia</taxon>
        <taxon>Flavobacteriales</taxon>
        <taxon>Flavobacteriaceae</taxon>
        <taxon>Flavobacterium</taxon>
    </lineage>
</organism>
<dbReference type="OrthoDB" id="727155at2"/>
<dbReference type="SUPFAM" id="SSF69255">
    <property type="entry name" value="gp5 N-terminal domain-like"/>
    <property type="match status" value="1"/>
</dbReference>
<protein>
    <submittedName>
        <fullName evidence="4">Uncharacterized conserved protein, implicated in type VI secretion and phage assembly</fullName>
    </submittedName>
</protein>
<feature type="region of interest" description="Disordered" evidence="1">
    <location>
        <begin position="569"/>
        <end position="611"/>
    </location>
</feature>
<proteinExistence type="predicted"/>
<dbReference type="Gene3D" id="3.55.50.10">
    <property type="entry name" value="Baseplate protein-like domains"/>
    <property type="match status" value="1"/>
</dbReference>
<dbReference type="InterPro" id="IPR054030">
    <property type="entry name" value="Gp5_Vgr_C"/>
</dbReference>
<dbReference type="STRING" id="415425.SAMN05444363_1913"/>
<feature type="domain" description="Gp5/Type VI secretion system Vgr C-terminal trimerisation" evidence="3">
    <location>
        <begin position="492"/>
        <end position="571"/>
    </location>
</feature>
<evidence type="ECO:0000313" key="5">
    <source>
        <dbReference type="Proteomes" id="UP000184488"/>
    </source>
</evidence>
<evidence type="ECO:0000313" key="4">
    <source>
        <dbReference type="EMBL" id="SHI87951.1"/>
    </source>
</evidence>
<dbReference type="Gene3D" id="2.40.50.230">
    <property type="entry name" value="Gp5 N-terminal domain"/>
    <property type="match status" value="1"/>
</dbReference>
<dbReference type="EMBL" id="FQZI01000003">
    <property type="protein sequence ID" value="SHI87951.1"/>
    <property type="molecule type" value="Genomic_DNA"/>
</dbReference>